<dbReference type="Proteomes" id="UP000644115">
    <property type="component" value="Unassembled WGS sequence"/>
</dbReference>
<evidence type="ECO:0008006" key="4">
    <source>
        <dbReference type="Google" id="ProtNLM"/>
    </source>
</evidence>
<sequence length="53" mass="5926">MKKTAKILCAFLTVTMLLPSQVLAADIVSGSQTQLQMHREQAMKARLEYGQVF</sequence>
<name>A0A923SLE7_9FIRM</name>
<protein>
    <recommendedName>
        <fullName evidence="4">Secreted protein</fullName>
    </recommendedName>
</protein>
<keyword evidence="3" id="KW-1185">Reference proteome</keyword>
<proteinExistence type="predicted"/>
<reference evidence="2" key="1">
    <citation type="submission" date="2020-08" db="EMBL/GenBank/DDBJ databases">
        <authorList>
            <person name="Liu C."/>
            <person name="Sun Q."/>
        </authorList>
    </citation>
    <scope>NUCLEOTIDE SEQUENCE</scope>
    <source>
        <strain evidence="2">BX16</strain>
    </source>
</reference>
<evidence type="ECO:0000256" key="1">
    <source>
        <dbReference type="SAM" id="SignalP"/>
    </source>
</evidence>
<accession>A0A923SLE7</accession>
<feature type="chain" id="PRO_5037872262" description="Secreted protein" evidence="1">
    <location>
        <begin position="25"/>
        <end position="53"/>
    </location>
</feature>
<dbReference type="AlphaFoldDB" id="A0A923SLE7"/>
<comment type="caution">
    <text evidence="2">The sequence shown here is derived from an EMBL/GenBank/DDBJ whole genome shotgun (WGS) entry which is preliminary data.</text>
</comment>
<organism evidence="2 3">
    <name type="scientific">Lentihominibacter faecis</name>
    <dbReference type="NCBI Taxonomy" id="2764712"/>
    <lineage>
        <taxon>Bacteria</taxon>
        <taxon>Bacillati</taxon>
        <taxon>Bacillota</taxon>
        <taxon>Clostridia</taxon>
        <taxon>Peptostreptococcales</taxon>
        <taxon>Anaerovoracaceae</taxon>
        <taxon>Lentihominibacter</taxon>
    </lineage>
</organism>
<evidence type="ECO:0000313" key="2">
    <source>
        <dbReference type="EMBL" id="MBC5999184.1"/>
    </source>
</evidence>
<keyword evidence="1" id="KW-0732">Signal</keyword>
<gene>
    <name evidence="2" type="ORF">H8876_04135</name>
</gene>
<dbReference type="RefSeq" id="WP_177265843.1">
    <property type="nucleotide sequence ID" value="NZ_JACRWC010000054.1"/>
</dbReference>
<evidence type="ECO:0000313" key="3">
    <source>
        <dbReference type="Proteomes" id="UP000644115"/>
    </source>
</evidence>
<feature type="signal peptide" evidence="1">
    <location>
        <begin position="1"/>
        <end position="24"/>
    </location>
</feature>
<dbReference type="EMBL" id="JACRWC010000054">
    <property type="protein sequence ID" value="MBC5999184.1"/>
    <property type="molecule type" value="Genomic_DNA"/>
</dbReference>